<dbReference type="EMBL" id="GBRH01278487">
    <property type="protein sequence ID" value="JAD19408.1"/>
    <property type="molecule type" value="Transcribed_RNA"/>
</dbReference>
<organism evidence="1">
    <name type="scientific">Arundo donax</name>
    <name type="common">Giant reed</name>
    <name type="synonym">Donax arundinaceus</name>
    <dbReference type="NCBI Taxonomy" id="35708"/>
    <lineage>
        <taxon>Eukaryota</taxon>
        <taxon>Viridiplantae</taxon>
        <taxon>Streptophyta</taxon>
        <taxon>Embryophyta</taxon>
        <taxon>Tracheophyta</taxon>
        <taxon>Spermatophyta</taxon>
        <taxon>Magnoliopsida</taxon>
        <taxon>Liliopsida</taxon>
        <taxon>Poales</taxon>
        <taxon>Poaceae</taxon>
        <taxon>PACMAD clade</taxon>
        <taxon>Arundinoideae</taxon>
        <taxon>Arundineae</taxon>
        <taxon>Arundo</taxon>
    </lineage>
</organism>
<protein>
    <submittedName>
        <fullName evidence="1">Uncharacterized protein</fullName>
    </submittedName>
</protein>
<evidence type="ECO:0000313" key="1">
    <source>
        <dbReference type="EMBL" id="JAD19408.1"/>
    </source>
</evidence>
<proteinExistence type="predicted"/>
<accession>A0A0A8Y2I4</accession>
<reference evidence="1" key="1">
    <citation type="submission" date="2014-09" db="EMBL/GenBank/DDBJ databases">
        <authorList>
            <person name="Magalhaes I.L.F."/>
            <person name="Oliveira U."/>
            <person name="Santos F.R."/>
            <person name="Vidigal T.H.D.A."/>
            <person name="Brescovit A.D."/>
            <person name="Santos A.J."/>
        </authorList>
    </citation>
    <scope>NUCLEOTIDE SEQUENCE</scope>
    <source>
        <tissue evidence="1">Shoot tissue taken approximately 20 cm above the soil surface</tissue>
    </source>
</reference>
<reference evidence="1" key="2">
    <citation type="journal article" date="2015" name="Data Brief">
        <title>Shoot transcriptome of the giant reed, Arundo donax.</title>
        <authorList>
            <person name="Barrero R.A."/>
            <person name="Guerrero F.D."/>
            <person name="Moolhuijzen P."/>
            <person name="Goolsby J.A."/>
            <person name="Tidwell J."/>
            <person name="Bellgard S.E."/>
            <person name="Bellgard M.I."/>
        </authorList>
    </citation>
    <scope>NUCLEOTIDE SEQUENCE</scope>
    <source>
        <tissue evidence="1">Shoot tissue taken approximately 20 cm above the soil surface</tissue>
    </source>
</reference>
<name>A0A0A8Y2I4_ARUDO</name>
<sequence length="15" mass="1772">MGSQRTVEDRSRPPR</sequence>